<keyword evidence="6" id="KW-0411">Iron-sulfur</keyword>
<feature type="transmembrane region" description="Helical" evidence="7">
    <location>
        <begin position="287"/>
        <end position="304"/>
    </location>
</feature>
<organism evidence="10 11">
    <name type="scientific">Prevotella pallens</name>
    <dbReference type="NCBI Taxonomy" id="60133"/>
    <lineage>
        <taxon>Bacteria</taxon>
        <taxon>Pseudomonadati</taxon>
        <taxon>Bacteroidota</taxon>
        <taxon>Bacteroidia</taxon>
        <taxon>Bacteroidales</taxon>
        <taxon>Prevotellaceae</taxon>
        <taxon>Prevotella</taxon>
    </lineage>
</organism>
<dbReference type="InterPro" id="IPR007329">
    <property type="entry name" value="FMN-bd"/>
</dbReference>
<feature type="chain" id="PRO_5016896179" evidence="8">
    <location>
        <begin position="25"/>
        <end position="357"/>
    </location>
</feature>
<name>A0A379GAF6_9BACT</name>
<dbReference type="Proteomes" id="UP000254235">
    <property type="component" value="Unassembled WGS sequence"/>
</dbReference>
<evidence type="ECO:0000256" key="2">
    <source>
        <dbReference type="ARBA" id="ARBA00022485"/>
    </source>
</evidence>
<evidence type="ECO:0000256" key="4">
    <source>
        <dbReference type="ARBA" id="ARBA00022982"/>
    </source>
</evidence>
<keyword evidence="2" id="KW-0004">4Fe-4S</keyword>
<keyword evidence="8" id="KW-0732">Signal</keyword>
<feature type="domain" description="FMN-binding" evidence="9">
    <location>
        <begin position="70"/>
        <end position="148"/>
    </location>
</feature>
<dbReference type="EMBL" id="UGTP01000004">
    <property type="protein sequence ID" value="SUC37886.1"/>
    <property type="molecule type" value="Genomic_DNA"/>
</dbReference>
<evidence type="ECO:0000256" key="5">
    <source>
        <dbReference type="ARBA" id="ARBA00023004"/>
    </source>
</evidence>
<dbReference type="GO" id="GO:0010181">
    <property type="term" value="F:FMN binding"/>
    <property type="evidence" value="ECO:0007669"/>
    <property type="project" value="InterPro"/>
</dbReference>
<dbReference type="GO" id="GO:0051539">
    <property type="term" value="F:4 iron, 4 sulfur cluster binding"/>
    <property type="evidence" value="ECO:0007669"/>
    <property type="project" value="UniProtKB-KW"/>
</dbReference>
<keyword evidence="7" id="KW-0812">Transmembrane</keyword>
<gene>
    <name evidence="10" type="ORF">NCTC13043_02384</name>
</gene>
<dbReference type="Pfam" id="PF12801">
    <property type="entry name" value="Fer4_5"/>
    <property type="match status" value="2"/>
</dbReference>
<accession>A0A379GAF6</accession>
<dbReference type="GO" id="GO:0046872">
    <property type="term" value="F:metal ion binding"/>
    <property type="evidence" value="ECO:0007669"/>
    <property type="project" value="UniProtKB-KW"/>
</dbReference>
<sequence length="357" mass="39867">MKKLQQVCMLAVCMLILMIAAVQRDGKIWGHRLKATKADSLKTARVDTMRTLDDGTKVINTTVLGKDITGYGGNVPLEIYVKESRIVKVKALKNAETPEFFAEVKPLLSKWNGKTINEAQQLKVDAISGATFSSRGVIGNMKRGLAYASQKAIEPSILEQMNLDAKTISALIVVLLAAIVPLFYRNKHYRTVQLLLNVVVLGFGCGTFLSWSMFVNFVSSGINFWASLVPIVMLTTAFIYPLFGKKNYYCTNICPCGSLQDLAVKTKNKKWHISSKVAKRLNAARKFLFAVLLVLSLAGIWFKWMDYEIFSAFIFQTASVFVLVLGGVFFVLSFFVARPYCTYVCPTGTLFRIAERR</sequence>
<feature type="transmembrane region" description="Helical" evidence="7">
    <location>
        <begin position="224"/>
        <end position="243"/>
    </location>
</feature>
<dbReference type="GO" id="GO:0005886">
    <property type="term" value="C:plasma membrane"/>
    <property type="evidence" value="ECO:0007669"/>
    <property type="project" value="TreeGrafter"/>
</dbReference>
<protein>
    <submittedName>
        <fullName evidence="10">Quinol dehydrogenase membrane component</fullName>
    </submittedName>
</protein>
<feature type="transmembrane region" description="Helical" evidence="7">
    <location>
        <begin position="196"/>
        <end position="218"/>
    </location>
</feature>
<evidence type="ECO:0000256" key="7">
    <source>
        <dbReference type="SAM" id="Phobius"/>
    </source>
</evidence>
<feature type="transmembrane region" description="Helical" evidence="7">
    <location>
        <begin position="310"/>
        <end position="337"/>
    </location>
</feature>
<keyword evidence="4" id="KW-0249">Electron transport</keyword>
<dbReference type="Pfam" id="PF04205">
    <property type="entry name" value="FMN_bind"/>
    <property type="match status" value="1"/>
</dbReference>
<dbReference type="SMART" id="SM00900">
    <property type="entry name" value="FMN_bind"/>
    <property type="match status" value="1"/>
</dbReference>
<dbReference type="RefSeq" id="WP_115084225.1">
    <property type="nucleotide sequence ID" value="NZ_JABZTP010000020.1"/>
</dbReference>
<dbReference type="PANTHER" id="PTHR30176">
    <property type="entry name" value="FERREDOXIN-TYPE PROTEIN NAPH"/>
    <property type="match status" value="1"/>
</dbReference>
<feature type="signal peptide" evidence="8">
    <location>
        <begin position="1"/>
        <end position="24"/>
    </location>
</feature>
<dbReference type="PANTHER" id="PTHR30176:SF3">
    <property type="entry name" value="FERREDOXIN-TYPE PROTEIN NAPH"/>
    <property type="match status" value="1"/>
</dbReference>
<keyword evidence="5" id="KW-0408">Iron</keyword>
<reference evidence="10 11" key="1">
    <citation type="submission" date="2018-06" db="EMBL/GenBank/DDBJ databases">
        <authorList>
            <consortium name="Pathogen Informatics"/>
            <person name="Doyle S."/>
        </authorList>
    </citation>
    <scope>NUCLEOTIDE SEQUENCE [LARGE SCALE GENOMIC DNA]</scope>
    <source>
        <strain evidence="10 11">NCTC13043</strain>
    </source>
</reference>
<evidence type="ECO:0000313" key="10">
    <source>
        <dbReference type="EMBL" id="SUC37886.1"/>
    </source>
</evidence>
<keyword evidence="3" id="KW-0479">Metal-binding</keyword>
<evidence type="ECO:0000259" key="9">
    <source>
        <dbReference type="SMART" id="SM00900"/>
    </source>
</evidence>
<evidence type="ECO:0000256" key="3">
    <source>
        <dbReference type="ARBA" id="ARBA00022723"/>
    </source>
</evidence>
<keyword evidence="7" id="KW-0472">Membrane</keyword>
<evidence type="ECO:0000313" key="11">
    <source>
        <dbReference type="Proteomes" id="UP000254235"/>
    </source>
</evidence>
<dbReference type="AlphaFoldDB" id="A0A379GAF6"/>
<dbReference type="OrthoDB" id="9806398at2"/>
<dbReference type="InterPro" id="IPR051684">
    <property type="entry name" value="Electron_Trans/Redox"/>
</dbReference>
<proteinExistence type="predicted"/>
<evidence type="ECO:0000256" key="1">
    <source>
        <dbReference type="ARBA" id="ARBA00022448"/>
    </source>
</evidence>
<keyword evidence="1" id="KW-0813">Transport</keyword>
<evidence type="ECO:0000256" key="8">
    <source>
        <dbReference type="SAM" id="SignalP"/>
    </source>
</evidence>
<feature type="transmembrane region" description="Helical" evidence="7">
    <location>
        <begin position="167"/>
        <end position="184"/>
    </location>
</feature>
<dbReference type="InterPro" id="IPR017896">
    <property type="entry name" value="4Fe4S_Fe-S-bd"/>
</dbReference>
<keyword evidence="7" id="KW-1133">Transmembrane helix</keyword>
<evidence type="ECO:0000256" key="6">
    <source>
        <dbReference type="ARBA" id="ARBA00023014"/>
    </source>
</evidence>
<dbReference type="GeneID" id="78571995"/>